<dbReference type="SUPFAM" id="SSF63829">
    <property type="entry name" value="Calcium-dependent phosphotriesterase"/>
    <property type="match status" value="2"/>
</dbReference>
<protein>
    <submittedName>
        <fullName evidence="4">Signal transduction histidine kinase, LytS</fullName>
    </submittedName>
</protein>
<dbReference type="GO" id="GO:0000155">
    <property type="term" value="F:phosphorelay sensor kinase activity"/>
    <property type="evidence" value="ECO:0007669"/>
    <property type="project" value="InterPro"/>
</dbReference>
<dbReference type="InterPro" id="IPR050640">
    <property type="entry name" value="Bact_2-comp_sensor_kinase"/>
</dbReference>
<keyword evidence="4" id="KW-0418">Kinase</keyword>
<name>F2IBI7_FLUTR</name>
<dbReference type="InterPro" id="IPR015943">
    <property type="entry name" value="WD40/YVTN_repeat-like_dom_sf"/>
</dbReference>
<dbReference type="KEGG" id="fte:Fluta_2309"/>
<keyword evidence="2" id="KW-0472">Membrane</keyword>
<dbReference type="EMBL" id="CP002542">
    <property type="protein sequence ID" value="AEA44295.1"/>
    <property type="molecule type" value="Genomic_DNA"/>
</dbReference>
<dbReference type="PANTHER" id="PTHR34220">
    <property type="entry name" value="SENSOR HISTIDINE KINASE YPDA"/>
    <property type="match status" value="1"/>
</dbReference>
<evidence type="ECO:0000313" key="4">
    <source>
        <dbReference type="EMBL" id="AEA44295.1"/>
    </source>
</evidence>
<dbReference type="PANTHER" id="PTHR34220:SF7">
    <property type="entry name" value="SENSOR HISTIDINE KINASE YPDA"/>
    <property type="match status" value="1"/>
</dbReference>
<dbReference type="AlphaFoldDB" id="F2IBI7"/>
<reference evidence="5" key="2">
    <citation type="submission" date="2011-02" db="EMBL/GenBank/DDBJ databases">
        <title>The complete genome of Fluviicola taffensis DSM 16823.</title>
        <authorList>
            <consortium name="US DOE Joint Genome Institute (JGI-PGF)"/>
            <person name="Lucas S."/>
            <person name="Copeland A."/>
            <person name="Lapidus A."/>
            <person name="Bruce D."/>
            <person name="Goodwin L."/>
            <person name="Pitluck S."/>
            <person name="Kyrpides N."/>
            <person name="Mavromatis K."/>
            <person name="Ivanova N."/>
            <person name="Mikhailova N."/>
            <person name="Pagani I."/>
            <person name="Chertkov O."/>
            <person name="Detter J.C."/>
            <person name="Han C."/>
            <person name="Tapia R."/>
            <person name="Land M."/>
            <person name="Hauser L."/>
            <person name="Markowitz V."/>
            <person name="Cheng J.-F."/>
            <person name="Hugenholtz P."/>
            <person name="Woyke T."/>
            <person name="Wu D."/>
            <person name="Tindall B."/>
            <person name="Pomrenke H.G."/>
            <person name="Brambilla E."/>
            <person name="Klenk H.-P."/>
            <person name="Eisen J.A."/>
        </authorList>
    </citation>
    <scope>NUCLEOTIDE SEQUENCE [LARGE SCALE GENOMIC DNA]</scope>
    <source>
        <strain evidence="5">DSM 16823 / RW262 / RW262</strain>
    </source>
</reference>
<keyword evidence="1" id="KW-0175">Coiled coil</keyword>
<evidence type="ECO:0000256" key="1">
    <source>
        <dbReference type="SAM" id="Coils"/>
    </source>
</evidence>
<dbReference type="InterPro" id="IPR036890">
    <property type="entry name" value="HATPase_C_sf"/>
</dbReference>
<evidence type="ECO:0000259" key="3">
    <source>
        <dbReference type="Pfam" id="PF06580"/>
    </source>
</evidence>
<dbReference type="HOGENOM" id="CLU_000445_28_2_10"/>
<dbReference type="InterPro" id="IPR010559">
    <property type="entry name" value="Sig_transdc_His_kin_internal"/>
</dbReference>
<organism evidence="4 5">
    <name type="scientific">Fluviicola taffensis (strain DSM 16823 / NCIMB 13979 / RW262)</name>
    <dbReference type="NCBI Taxonomy" id="755732"/>
    <lineage>
        <taxon>Bacteria</taxon>
        <taxon>Pseudomonadati</taxon>
        <taxon>Bacteroidota</taxon>
        <taxon>Flavobacteriia</taxon>
        <taxon>Flavobacteriales</taxon>
        <taxon>Crocinitomicaceae</taxon>
        <taxon>Fluviicola</taxon>
    </lineage>
</organism>
<reference evidence="4 5" key="1">
    <citation type="journal article" date="2011" name="Stand. Genomic Sci.">
        <title>Complete genome sequence of the gliding freshwater bacterium Fluviicola taffensis type strain (RW262).</title>
        <authorList>
            <person name="Woyke T."/>
            <person name="Chertkov O."/>
            <person name="Lapidus A."/>
            <person name="Nolan M."/>
            <person name="Lucas S."/>
            <person name="Del Rio T.G."/>
            <person name="Tice H."/>
            <person name="Cheng J.F."/>
            <person name="Tapia R."/>
            <person name="Han C."/>
            <person name="Goodwin L."/>
            <person name="Pitluck S."/>
            <person name="Liolios K."/>
            <person name="Pagani I."/>
            <person name="Ivanova N."/>
            <person name="Huntemann M."/>
            <person name="Mavromatis K."/>
            <person name="Mikhailova N."/>
            <person name="Pati A."/>
            <person name="Chen A."/>
            <person name="Palaniappan K."/>
            <person name="Land M."/>
            <person name="Hauser L."/>
            <person name="Brambilla E.M."/>
            <person name="Rohde M."/>
            <person name="Mwirichia R."/>
            <person name="Sikorski J."/>
            <person name="Tindall B.J."/>
            <person name="Goker M."/>
            <person name="Bristow J."/>
            <person name="Eisen J.A."/>
            <person name="Markowitz V."/>
            <person name="Hugenholtz P."/>
            <person name="Klenk H.P."/>
            <person name="Kyrpides N.C."/>
        </authorList>
    </citation>
    <scope>NUCLEOTIDE SEQUENCE [LARGE SCALE GENOMIC DNA]</scope>
    <source>
        <strain evidence="5">DSM 16823 / RW262 / RW262</strain>
    </source>
</reference>
<evidence type="ECO:0000256" key="2">
    <source>
        <dbReference type="SAM" id="Phobius"/>
    </source>
</evidence>
<dbReference type="InterPro" id="IPR013783">
    <property type="entry name" value="Ig-like_fold"/>
</dbReference>
<dbReference type="eggNOG" id="COG3292">
    <property type="taxonomic scope" value="Bacteria"/>
</dbReference>
<gene>
    <name evidence="4" type="ordered locus">Fluta_2309</name>
</gene>
<dbReference type="Gene3D" id="2.60.40.10">
    <property type="entry name" value="Immunoglobulins"/>
    <property type="match status" value="1"/>
</dbReference>
<dbReference type="Pfam" id="PF06580">
    <property type="entry name" value="His_kinase"/>
    <property type="match status" value="1"/>
</dbReference>
<keyword evidence="2" id="KW-0812">Transmembrane</keyword>
<dbReference type="Gene3D" id="3.30.565.10">
    <property type="entry name" value="Histidine kinase-like ATPase, C-terminal domain"/>
    <property type="match status" value="1"/>
</dbReference>
<sequence length="965" mass="111675" precursor="true">MYKKATILIIVLLVATRIGYSQKIDWEPSFTNFSVNEGLPSSETYYVHQDRKGFIWICTDRGVVKYDGYRFKVFTKKDGLVDNVVFKVMEDYKGRIWFISYNNLLCYYENDKIRPYKFNAVIKKYRGRNYVPFSWVSIDKQDNLFFSVKKKPILKISKTGKSTVLNKNEPISYTKINGRWLFSSTPIIKIHEKIQLCYDGNKSWIDSRSSASDFAIDRQEIQQFGNTIYITNNSNVYSSKGDSCIVDFIVGTNKIGKDLWVETLKGVYFFENIEKKGLKSKPKQFLKQYAVTSVCKDNEGGYWFSTLENGVVYSPNLTILNSKFSDNPRENNLQDVYKNREVILVSNINGYYNFQSKKSLSKVARSYTNVIPFIGKTPFIATSDILNEQKKTGLVFFHFGFTNWCPESDTSVLISGSGVARVNIHGKKKMLHHPIVESEKFRHIKYQFKSVVLLPNKELYIADLKGLFKYTDGVFKPVTIFKQLKDTRIAALEYSNHWGLIIATSGKGIFIVRNEKVIKIIGEHNGLLSNHINRLYVDNENYLYVCSNKGVSRILFDGKTRYEIQNVTNFQGISASEVNACFKYDKTIYLATKGGLSKLDQSYNWINSSHTKQITVLDVFANGRRIGTRKNLIALDHRSKVIKIRLSTTNFKTKKRSPYKFRLSKNSSWIEGYSGEILLLNPAYEKFNIEIQYKNENGIWSKPYFLISVQISPPFYQTIWFFILVTICLLALVAFILARRIRAINRKNEIQRNMEHLEQKALLAQMNPHFIFNALNSIQSFLLYEENELAERYLLKLSQLIRMTLTNSRESEITIEKEIDALKKYLELEQMRFKNRFEFNFQLSLSASELSMFIPPMLVQPFAENSIIHGFKNLKGGGEITIRFLKIEGHLLFVEIIDNGVGFQSTLQKSDLEHKSYGTKITTERLDLFKQRYGGEFKYRMESNVDSDGNPIGTIVKMTIPVIQK</sequence>
<feature type="domain" description="Signal transduction histidine kinase internal region" evidence="3">
    <location>
        <begin position="758"/>
        <end position="837"/>
    </location>
</feature>
<keyword evidence="5" id="KW-1185">Reference proteome</keyword>
<dbReference type="STRING" id="755732.Fluta_2309"/>
<dbReference type="GO" id="GO:0016020">
    <property type="term" value="C:membrane"/>
    <property type="evidence" value="ECO:0007669"/>
    <property type="project" value="InterPro"/>
</dbReference>
<dbReference type="SUPFAM" id="SSF55874">
    <property type="entry name" value="ATPase domain of HSP90 chaperone/DNA topoisomerase II/histidine kinase"/>
    <property type="match status" value="1"/>
</dbReference>
<dbReference type="Proteomes" id="UP000007463">
    <property type="component" value="Chromosome"/>
</dbReference>
<feature type="coiled-coil region" evidence="1">
    <location>
        <begin position="740"/>
        <end position="767"/>
    </location>
</feature>
<evidence type="ECO:0000313" key="5">
    <source>
        <dbReference type="Proteomes" id="UP000007463"/>
    </source>
</evidence>
<keyword evidence="4" id="KW-0808">Transferase</keyword>
<dbReference type="Gene3D" id="2.130.10.10">
    <property type="entry name" value="YVTN repeat-like/Quinoprotein amine dehydrogenase"/>
    <property type="match status" value="2"/>
</dbReference>
<keyword evidence="2" id="KW-1133">Transmembrane helix</keyword>
<dbReference type="eggNOG" id="COG2972">
    <property type="taxonomic scope" value="Bacteria"/>
</dbReference>
<dbReference type="OrthoDB" id="9809670at2"/>
<dbReference type="RefSeq" id="WP_013687065.1">
    <property type="nucleotide sequence ID" value="NC_015321.1"/>
</dbReference>
<feature type="transmembrane region" description="Helical" evidence="2">
    <location>
        <begin position="719"/>
        <end position="738"/>
    </location>
</feature>
<proteinExistence type="predicted"/>
<accession>F2IBI7</accession>